<dbReference type="InterPro" id="IPR032710">
    <property type="entry name" value="NTF2-like_dom_sf"/>
</dbReference>
<evidence type="ECO:0000256" key="2">
    <source>
        <dbReference type="SAM" id="SignalP"/>
    </source>
</evidence>
<keyword evidence="2" id="KW-0732">Signal</keyword>
<keyword evidence="4" id="KW-1185">Reference proteome</keyword>
<dbReference type="SUPFAM" id="SSF54427">
    <property type="entry name" value="NTF2-like"/>
    <property type="match status" value="1"/>
</dbReference>
<accession>A0A7W3LRQ2</accession>
<sequence>MRMRHIGASLSAAAITVSVVVPGPAHADGQPVIEGKVSTAAKTFIDRQTRFGGMPTHTDPGLPDDTDLEKRVGVYSEMWHENATLWEAASDPIPGRAKIEGSIRSTLKLVPSLRFHPVRIGTARNVVMYGADNQATLNGSKVEYPAIYRVVVDENGDVVQGRRYYDRFTWFKPLDGGLEDLFQGVTDQSRGTAPAAKGTAHPGNAPGRNAAWNRRDAAALVDSMGEAPLSGTGLGDRKLHTRGAKLAYLQRLFGKLSTAPDAELAPGETVRTRAATYQEWHGKVHSQKRTTSFGLIERFGYRHGKVTDWSLTFDTLPLIADDTKIGKLYQMIKPS</sequence>
<evidence type="ECO:0000313" key="4">
    <source>
        <dbReference type="Proteomes" id="UP000572680"/>
    </source>
</evidence>
<dbReference type="Proteomes" id="UP000572680">
    <property type="component" value="Unassembled WGS sequence"/>
</dbReference>
<comment type="caution">
    <text evidence="3">The sequence shown here is derived from an EMBL/GenBank/DDBJ whole genome shotgun (WGS) entry which is preliminary data.</text>
</comment>
<dbReference type="RefSeq" id="WP_182845323.1">
    <property type="nucleotide sequence ID" value="NZ_BAAALP010000033.1"/>
</dbReference>
<dbReference type="Gene3D" id="3.10.450.50">
    <property type="match status" value="1"/>
</dbReference>
<feature type="signal peptide" evidence="2">
    <location>
        <begin position="1"/>
        <end position="27"/>
    </location>
</feature>
<name>A0A7W3LRQ2_ACTNM</name>
<dbReference type="EMBL" id="JACJIA010000006">
    <property type="protein sequence ID" value="MBA8953074.1"/>
    <property type="molecule type" value="Genomic_DNA"/>
</dbReference>
<feature type="chain" id="PRO_5031472562" description="SnoaL-like domain-containing protein" evidence="2">
    <location>
        <begin position="28"/>
        <end position="335"/>
    </location>
</feature>
<organism evidence="3 4">
    <name type="scientific">Actinomadura namibiensis</name>
    <dbReference type="NCBI Taxonomy" id="182080"/>
    <lineage>
        <taxon>Bacteria</taxon>
        <taxon>Bacillati</taxon>
        <taxon>Actinomycetota</taxon>
        <taxon>Actinomycetes</taxon>
        <taxon>Streptosporangiales</taxon>
        <taxon>Thermomonosporaceae</taxon>
        <taxon>Actinomadura</taxon>
    </lineage>
</organism>
<dbReference type="AlphaFoldDB" id="A0A7W3LRQ2"/>
<protein>
    <recommendedName>
        <fullName evidence="5">SnoaL-like domain-containing protein</fullName>
    </recommendedName>
</protein>
<reference evidence="3 4" key="1">
    <citation type="submission" date="2020-08" db="EMBL/GenBank/DDBJ databases">
        <title>Genomic Encyclopedia of Type Strains, Phase IV (KMG-IV): sequencing the most valuable type-strain genomes for metagenomic binning, comparative biology and taxonomic classification.</title>
        <authorList>
            <person name="Goeker M."/>
        </authorList>
    </citation>
    <scope>NUCLEOTIDE SEQUENCE [LARGE SCALE GENOMIC DNA]</scope>
    <source>
        <strain evidence="3 4">DSM 44197</strain>
    </source>
</reference>
<feature type="region of interest" description="Disordered" evidence="1">
    <location>
        <begin position="188"/>
        <end position="210"/>
    </location>
</feature>
<evidence type="ECO:0000256" key="1">
    <source>
        <dbReference type="SAM" id="MobiDB-lite"/>
    </source>
</evidence>
<evidence type="ECO:0008006" key="5">
    <source>
        <dbReference type="Google" id="ProtNLM"/>
    </source>
</evidence>
<gene>
    <name evidence="3" type="ORF">HNR61_004724</name>
</gene>
<evidence type="ECO:0000313" key="3">
    <source>
        <dbReference type="EMBL" id="MBA8953074.1"/>
    </source>
</evidence>
<proteinExistence type="predicted"/>